<accession>A0A2V2VZI6</accession>
<dbReference type="VEuPathDB" id="TriTrypDB:Tc_MARK_6448"/>
<proteinExistence type="predicted"/>
<dbReference type="VEuPathDB" id="TriTrypDB:TcCLB.510481.90"/>
<organism evidence="3 4">
    <name type="scientific">Trypanosoma cruzi</name>
    <dbReference type="NCBI Taxonomy" id="5693"/>
    <lineage>
        <taxon>Eukaryota</taxon>
        <taxon>Discoba</taxon>
        <taxon>Euglenozoa</taxon>
        <taxon>Kinetoplastea</taxon>
        <taxon>Metakinetoplastina</taxon>
        <taxon>Trypanosomatida</taxon>
        <taxon>Trypanosomatidae</taxon>
        <taxon>Trypanosoma</taxon>
        <taxon>Schizotrypanum</taxon>
    </lineage>
</organism>
<feature type="compositionally biased region" description="Polar residues" evidence="1">
    <location>
        <begin position="44"/>
        <end position="55"/>
    </location>
</feature>
<dbReference type="VEuPathDB" id="TriTrypDB:ECC02_006701"/>
<dbReference type="VEuPathDB" id="TriTrypDB:TcCLB.511179.60"/>
<dbReference type="Proteomes" id="UP000246121">
    <property type="component" value="Unassembled WGS sequence"/>
</dbReference>
<name>A0A2V2VZI6_TRYCR</name>
<comment type="caution">
    <text evidence="3">The sequence shown here is derived from an EMBL/GenBank/DDBJ whole genome shotgun (WGS) entry which is preliminary data.</text>
</comment>
<feature type="region of interest" description="Disordered" evidence="1">
    <location>
        <begin position="1"/>
        <end position="115"/>
    </location>
</feature>
<dbReference type="AlphaFoldDB" id="A0A2V2VZI6"/>
<protein>
    <submittedName>
        <fullName evidence="3">Uncharacterized protein</fullName>
    </submittedName>
</protein>
<dbReference type="VEuPathDB" id="TriTrypDB:TcG_09249"/>
<dbReference type="EMBL" id="PRFA01000099">
    <property type="protein sequence ID" value="PWU87162.1"/>
    <property type="molecule type" value="Genomic_DNA"/>
</dbReference>
<dbReference type="VEuPathDB" id="TriTrypDB:C4B63_99g101"/>
<evidence type="ECO:0000313" key="4">
    <source>
        <dbReference type="Proteomes" id="UP000246121"/>
    </source>
</evidence>
<dbReference type="VEuPathDB" id="TriTrypDB:TcBrA4_0021130"/>
<dbReference type="VEuPathDB" id="TriTrypDB:BCY84_19187"/>
<gene>
    <name evidence="3" type="ORF">C4B63_3g1080</name>
    <name evidence="2" type="ORF">C4B63_99g101</name>
</gene>
<dbReference type="VEuPathDB" id="TriTrypDB:C3747_61g179"/>
<sequence length="299" mass="33834">MGYRREVMVKSSWSNTTPTERRKRGRPDKSRPAPPNPWRAAAHNGSSPQETTHASPTVFGAPDSSGTFPPERSNVRYGHIADGSGGSRQVETEKEKKLAPTHSMEPPSKDNEQIKHTVDTEKAKIADQRPPTAEGGCSHASLQELLRRIIALEFSGRCTQRSMAVLETICDTLCQTPMAVVKVMEVLDECFAEAVNMRQQQQLLNYWYIVDAVMKLFRDRPSMLNAVVVALPHLLLQYVPWKKSRLAEESWVQRESDGHRYEQLFLTWGRAVPKPLLDEIWSLWKNGAPQTETNSLYKP</sequence>
<evidence type="ECO:0000256" key="1">
    <source>
        <dbReference type="SAM" id="MobiDB-lite"/>
    </source>
</evidence>
<dbReference type="EMBL" id="PRFA01000003">
    <property type="protein sequence ID" value="PWV01812.1"/>
    <property type="molecule type" value="Genomic_DNA"/>
</dbReference>
<reference evidence="3 4" key="1">
    <citation type="journal article" date="2018" name="Microb. Genom.">
        <title>Expanding an expanded genome: long-read sequencing of Trypanosoma cruzi.</title>
        <authorList>
            <person name="Berna L."/>
            <person name="Rodriguez M."/>
            <person name="Chiribao M.L."/>
            <person name="Parodi-Talice A."/>
            <person name="Pita S."/>
            <person name="Rijo G."/>
            <person name="Alvarez-Valin F."/>
            <person name="Robello C."/>
        </authorList>
    </citation>
    <scope>NUCLEOTIDE SEQUENCE [LARGE SCALE GENOMIC DNA]</scope>
    <source>
        <strain evidence="3 4">Dm28c</strain>
    </source>
</reference>
<evidence type="ECO:0000313" key="3">
    <source>
        <dbReference type="EMBL" id="PWV01812.1"/>
    </source>
</evidence>
<evidence type="ECO:0000313" key="2">
    <source>
        <dbReference type="EMBL" id="PWU87162.1"/>
    </source>
</evidence>
<dbReference type="VEuPathDB" id="TriTrypDB:TcCL_ESM05546"/>
<dbReference type="VEuPathDB" id="TriTrypDB:TCDM_11832"/>
<dbReference type="VEuPathDB" id="TriTrypDB:C4B63_3g1080"/>
<dbReference type="VEuPathDB" id="TriTrypDB:TCSYLVIO_007645"/>